<dbReference type="Gene3D" id="3.40.50.300">
    <property type="entry name" value="P-loop containing nucleotide triphosphate hydrolases"/>
    <property type="match status" value="1"/>
</dbReference>
<evidence type="ECO:0000256" key="1">
    <source>
        <dbReference type="ARBA" id="ARBA00005417"/>
    </source>
</evidence>
<reference evidence="6 7" key="1">
    <citation type="journal article" date="2012" name="J. Bacteriol.">
        <title>Genome Sequence of n-Alkane-Degrading Hydrocarboniphaga effusa Strain AP103T (ATCC BAA-332T).</title>
        <authorList>
            <person name="Chang H.K."/>
            <person name="Zylstra G.J."/>
            <person name="Chae J.C."/>
        </authorList>
    </citation>
    <scope>NUCLEOTIDE SEQUENCE [LARGE SCALE GENOMIC DNA]</scope>
    <source>
        <strain evidence="6 7">AP103</strain>
    </source>
</reference>
<evidence type="ECO:0000256" key="3">
    <source>
        <dbReference type="ARBA" id="ARBA00022741"/>
    </source>
</evidence>
<keyword evidence="3" id="KW-0547">Nucleotide-binding</keyword>
<dbReference type="PROSITE" id="PS50893">
    <property type="entry name" value="ABC_TRANSPORTER_2"/>
    <property type="match status" value="1"/>
</dbReference>
<dbReference type="PANTHER" id="PTHR42788:SF13">
    <property type="entry name" value="ALIPHATIC SULFONATES IMPORT ATP-BINDING PROTEIN SSUB"/>
    <property type="match status" value="1"/>
</dbReference>
<dbReference type="RefSeq" id="WP_007183717.1">
    <property type="nucleotide sequence ID" value="NZ_AKGD01000001.1"/>
</dbReference>
<evidence type="ECO:0000313" key="6">
    <source>
        <dbReference type="EMBL" id="EIT70624.1"/>
    </source>
</evidence>
<evidence type="ECO:0000256" key="2">
    <source>
        <dbReference type="ARBA" id="ARBA00022448"/>
    </source>
</evidence>
<dbReference type="PANTHER" id="PTHR42788">
    <property type="entry name" value="TAURINE IMPORT ATP-BINDING PROTEIN-RELATED"/>
    <property type="match status" value="1"/>
</dbReference>
<protein>
    <recommendedName>
        <fullName evidence="5">ABC transporter domain-containing protein</fullName>
    </recommendedName>
</protein>
<dbReference type="GO" id="GO:0005524">
    <property type="term" value="F:ATP binding"/>
    <property type="evidence" value="ECO:0007669"/>
    <property type="project" value="UniProtKB-KW"/>
</dbReference>
<proteinExistence type="inferred from homology"/>
<name>I7ZFF1_9GAMM</name>
<evidence type="ECO:0000313" key="7">
    <source>
        <dbReference type="Proteomes" id="UP000003704"/>
    </source>
</evidence>
<dbReference type="InterPro" id="IPR003439">
    <property type="entry name" value="ABC_transporter-like_ATP-bd"/>
</dbReference>
<comment type="caution">
    <text evidence="6">The sequence shown here is derived from an EMBL/GenBank/DDBJ whole genome shotgun (WGS) entry which is preliminary data.</text>
</comment>
<comment type="similarity">
    <text evidence="1">Belongs to the ABC transporter superfamily.</text>
</comment>
<dbReference type="GO" id="GO:0016887">
    <property type="term" value="F:ATP hydrolysis activity"/>
    <property type="evidence" value="ECO:0007669"/>
    <property type="project" value="InterPro"/>
</dbReference>
<keyword evidence="2" id="KW-0813">Transport</keyword>
<gene>
    <name evidence="6" type="ORF">WQQ_07610</name>
</gene>
<keyword evidence="7" id="KW-1185">Reference proteome</keyword>
<dbReference type="SUPFAM" id="SSF52540">
    <property type="entry name" value="P-loop containing nucleoside triphosphate hydrolases"/>
    <property type="match status" value="1"/>
</dbReference>
<feature type="domain" description="ABC transporter" evidence="5">
    <location>
        <begin position="4"/>
        <end position="243"/>
    </location>
</feature>
<dbReference type="InterPro" id="IPR003593">
    <property type="entry name" value="AAA+_ATPase"/>
</dbReference>
<dbReference type="AlphaFoldDB" id="I7ZFF1"/>
<dbReference type="SMART" id="SM00382">
    <property type="entry name" value="AAA"/>
    <property type="match status" value="1"/>
</dbReference>
<dbReference type="STRING" id="1172194.WQQ_07610"/>
<evidence type="ECO:0000259" key="5">
    <source>
        <dbReference type="PROSITE" id="PS50893"/>
    </source>
</evidence>
<dbReference type="InterPro" id="IPR027417">
    <property type="entry name" value="P-loop_NTPase"/>
</dbReference>
<sequence>MSFIDFRNVWLEYGDSVVLEKLSLRIGRGEFCVVVGAQGCGKSSLLRLLLGRIPASRGRILLDGVALESSPVKRGLVYPADTPDALYPHLNLRDNLLLGLELQRSRWFGRLFGASRERQHEKVEAMVDLTGLRALMHKMPAQLSPVSLQRLAIAQSLIVQPQILLLDDPFHRFDVGARKDLHAMLLDLWKRTGITVLMTTRDLSEGFALGTRLLALDKPSFDPRQPTIYGSRLTYDIQLNRSRRAAVPDVLPADLVEKLVRRAPGA</sequence>
<keyword evidence="4" id="KW-0067">ATP-binding</keyword>
<dbReference type="Proteomes" id="UP000003704">
    <property type="component" value="Unassembled WGS sequence"/>
</dbReference>
<accession>I7ZFF1</accession>
<dbReference type="OrthoDB" id="9802264at2"/>
<dbReference type="EMBL" id="AKGD01000001">
    <property type="protein sequence ID" value="EIT70624.1"/>
    <property type="molecule type" value="Genomic_DNA"/>
</dbReference>
<dbReference type="InterPro" id="IPR050166">
    <property type="entry name" value="ABC_transporter_ATP-bind"/>
</dbReference>
<evidence type="ECO:0000256" key="4">
    <source>
        <dbReference type="ARBA" id="ARBA00022840"/>
    </source>
</evidence>
<organism evidence="6 7">
    <name type="scientific">Hydrocarboniphaga effusa AP103</name>
    <dbReference type="NCBI Taxonomy" id="1172194"/>
    <lineage>
        <taxon>Bacteria</taxon>
        <taxon>Pseudomonadati</taxon>
        <taxon>Pseudomonadota</taxon>
        <taxon>Gammaproteobacteria</taxon>
        <taxon>Nevskiales</taxon>
        <taxon>Nevskiaceae</taxon>
        <taxon>Hydrocarboniphaga</taxon>
    </lineage>
</organism>
<dbReference type="Pfam" id="PF00005">
    <property type="entry name" value="ABC_tran"/>
    <property type="match status" value="1"/>
</dbReference>